<keyword evidence="1" id="KW-0472">Membrane</keyword>
<dbReference type="GO" id="GO:0006506">
    <property type="term" value="P:GPI anchor biosynthetic process"/>
    <property type="evidence" value="ECO:0007669"/>
    <property type="project" value="InterPro"/>
</dbReference>
<organism evidence="2 3">
    <name type="scientific">Peronospora matthiolae</name>
    <dbReference type="NCBI Taxonomy" id="2874970"/>
    <lineage>
        <taxon>Eukaryota</taxon>
        <taxon>Sar</taxon>
        <taxon>Stramenopiles</taxon>
        <taxon>Oomycota</taxon>
        <taxon>Peronosporomycetes</taxon>
        <taxon>Peronosporales</taxon>
        <taxon>Peronosporaceae</taxon>
        <taxon>Peronospora</taxon>
    </lineage>
</organism>
<keyword evidence="1" id="KW-1133">Transmembrane helix</keyword>
<accession>A0AAV1TF75</accession>
<dbReference type="Pfam" id="PF05024">
    <property type="entry name" value="Gpi1"/>
    <property type="match status" value="1"/>
</dbReference>
<dbReference type="AlphaFoldDB" id="A0AAV1TF75"/>
<name>A0AAV1TF75_9STRA</name>
<feature type="transmembrane region" description="Helical" evidence="1">
    <location>
        <begin position="236"/>
        <end position="255"/>
    </location>
</feature>
<dbReference type="GO" id="GO:0005783">
    <property type="term" value="C:endoplasmic reticulum"/>
    <property type="evidence" value="ECO:0007669"/>
    <property type="project" value="TreeGrafter"/>
</dbReference>
<dbReference type="PANTHER" id="PTHR21329:SF3">
    <property type="entry name" value="PHOSPHATIDYLINOSITOL N-ACETYLGLUCOSAMINYLTRANSFERASE SUBUNIT Q"/>
    <property type="match status" value="1"/>
</dbReference>
<dbReference type="PANTHER" id="PTHR21329">
    <property type="entry name" value="PHOSPHATIDYLINOSITOL N-ACETYLGLUCOSAMINYLTRANSFERASE SUBUNIT Q-RELATED"/>
    <property type="match status" value="1"/>
</dbReference>
<feature type="transmembrane region" description="Helical" evidence="1">
    <location>
        <begin position="125"/>
        <end position="148"/>
    </location>
</feature>
<gene>
    <name evidence="2" type="ORF">PM001_LOCUS6115</name>
</gene>
<evidence type="ECO:0000313" key="3">
    <source>
        <dbReference type="Proteomes" id="UP001162060"/>
    </source>
</evidence>
<proteinExistence type="predicted"/>
<dbReference type="Proteomes" id="UP001162060">
    <property type="component" value="Unassembled WGS sequence"/>
</dbReference>
<protein>
    <submittedName>
        <fullName evidence="2">Uncharacterized protein</fullName>
    </submittedName>
</protein>
<feature type="transmembrane region" description="Helical" evidence="1">
    <location>
        <begin position="209"/>
        <end position="230"/>
    </location>
</feature>
<dbReference type="GO" id="GO:0016020">
    <property type="term" value="C:membrane"/>
    <property type="evidence" value="ECO:0007669"/>
    <property type="project" value="InterPro"/>
</dbReference>
<feature type="transmembrane region" description="Helical" evidence="1">
    <location>
        <begin position="275"/>
        <end position="293"/>
    </location>
</feature>
<evidence type="ECO:0000313" key="2">
    <source>
        <dbReference type="EMBL" id="CAK7919720.1"/>
    </source>
</evidence>
<comment type="caution">
    <text evidence="2">The sequence shown here is derived from an EMBL/GenBank/DDBJ whole genome shotgun (WGS) entry which is preliminary data.</text>
</comment>
<dbReference type="InterPro" id="IPR007720">
    <property type="entry name" value="PigQ/GPI1"/>
</dbReference>
<dbReference type="EMBL" id="CAKLBY020000049">
    <property type="protein sequence ID" value="CAK7919720.1"/>
    <property type="molecule type" value="Genomic_DNA"/>
</dbReference>
<reference evidence="2" key="1">
    <citation type="submission" date="2024-01" db="EMBL/GenBank/DDBJ databases">
        <authorList>
            <person name="Webb A."/>
        </authorList>
    </citation>
    <scope>NUCLEOTIDE SEQUENCE</scope>
    <source>
        <strain evidence="2">Pm1</strain>
    </source>
</reference>
<evidence type="ECO:0000256" key="1">
    <source>
        <dbReference type="SAM" id="Phobius"/>
    </source>
</evidence>
<feature type="transmembrane region" description="Helical" evidence="1">
    <location>
        <begin position="415"/>
        <end position="435"/>
    </location>
</feature>
<sequence>MKEGEVVYWPRHLWTPTGSSAAHLPPAVCKRWSRDVLCVVALELELEQVPDGLEVLLSTKNAHRFRHIVLFDAQVAALGDFETLHSPQLLQQIGEQFAARYKLEKRVDADRRGTIRTITWLLETVGYYALYVPFAALMVVTTTVYRLVHDVHFPLWLLIGGGKSVTDMSMYMAVLTQQAQNAASLPTRLRRLYRLRKQRGLSRRERLELLEVLNWICFVLLDALLGHVALTYLDRLIAPTSCTMNIFPSTIVGVLRGNVEWLMGAPAGFKLNKPLASILGNGILLWLDFWSFVFEELLPLVNGAGLCQRLLLASGHMSLTLQLVLMLDLLNLTTWHSRWIYLYFAKLNNLQFGLFSSLSKLFLGKKVNVLRHRVDSCEYDVGQLLLGTLLFTILVFLVTTNLVFFAFFAGVRGSILLVSMLLWLPVVAVSSLPLASLSYRMRSPRSFVVGMQLLENNDPAVNHTIVEIDGVCHRSPQLEAHHRHKLRQALTSWDTSDRCVSQRTVFELVPVASSLMSQFTRFRAYRQAVRERYSLAAIVKACLFGSVEIARVPLSILFGLHES</sequence>
<feature type="transmembrane region" description="Helical" evidence="1">
    <location>
        <begin position="384"/>
        <end position="409"/>
    </location>
</feature>
<keyword evidence="1" id="KW-0812">Transmembrane</keyword>